<keyword evidence="3" id="KW-1185">Reference proteome</keyword>
<sequence length="113" mass="11457">MFSRYRTAVSSRAVSSACCSAALSPGAEGQSRLSTPAIHIPRISPAAAPPPAGRRAAAEAVGITVSADSAAAANALRETRPMRTPLKTAGPPVTDRSGPQDARPPRSIIGSPE</sequence>
<evidence type="ECO:0000313" key="3">
    <source>
        <dbReference type="Proteomes" id="UP001500724"/>
    </source>
</evidence>
<dbReference type="EMBL" id="BAAAGU010000005">
    <property type="protein sequence ID" value="GAA0633575.1"/>
    <property type="molecule type" value="Genomic_DNA"/>
</dbReference>
<protein>
    <submittedName>
        <fullName evidence="2">Uncharacterized protein</fullName>
    </submittedName>
</protein>
<evidence type="ECO:0000313" key="2">
    <source>
        <dbReference type="EMBL" id="GAA0633575.1"/>
    </source>
</evidence>
<reference evidence="3" key="1">
    <citation type="journal article" date="2019" name="Int. J. Syst. Evol. Microbiol.">
        <title>The Global Catalogue of Microorganisms (GCM) 10K type strain sequencing project: providing services to taxonomists for standard genome sequencing and annotation.</title>
        <authorList>
            <consortium name="The Broad Institute Genomics Platform"/>
            <consortium name="The Broad Institute Genome Sequencing Center for Infectious Disease"/>
            <person name="Wu L."/>
            <person name="Ma J."/>
        </authorList>
    </citation>
    <scope>NUCLEOTIDE SEQUENCE [LARGE SCALE GENOMIC DNA]</scope>
    <source>
        <strain evidence="3">JCM 10367</strain>
    </source>
</reference>
<evidence type="ECO:0000256" key="1">
    <source>
        <dbReference type="SAM" id="MobiDB-lite"/>
    </source>
</evidence>
<gene>
    <name evidence="2" type="ORF">GCM10009535_06720</name>
</gene>
<feature type="region of interest" description="Disordered" evidence="1">
    <location>
        <begin position="74"/>
        <end position="113"/>
    </location>
</feature>
<name>A0ABP3SG52_9ACTN</name>
<dbReference type="Proteomes" id="UP001500724">
    <property type="component" value="Unassembled WGS sequence"/>
</dbReference>
<proteinExistence type="predicted"/>
<comment type="caution">
    <text evidence="2">The sequence shown here is derived from an EMBL/GenBank/DDBJ whole genome shotgun (WGS) entry which is preliminary data.</text>
</comment>
<organism evidence="2 3">
    <name type="scientific">Streptomyces thermocarboxydovorans</name>
    <dbReference type="NCBI Taxonomy" id="59298"/>
    <lineage>
        <taxon>Bacteria</taxon>
        <taxon>Bacillati</taxon>
        <taxon>Actinomycetota</taxon>
        <taxon>Actinomycetes</taxon>
        <taxon>Kitasatosporales</taxon>
        <taxon>Streptomycetaceae</taxon>
        <taxon>Streptomyces</taxon>
    </lineage>
</organism>
<accession>A0ABP3SG52</accession>